<feature type="transmembrane region" description="Helical" evidence="7">
    <location>
        <begin position="25"/>
        <end position="47"/>
    </location>
</feature>
<proteinExistence type="inferred from homology"/>
<dbReference type="SUPFAM" id="SSF161098">
    <property type="entry name" value="MetI-like"/>
    <property type="match status" value="2"/>
</dbReference>
<keyword evidence="4 7" id="KW-0812">Transmembrane</keyword>
<feature type="transmembrane region" description="Helical" evidence="7">
    <location>
        <begin position="545"/>
        <end position="565"/>
    </location>
</feature>
<dbReference type="Pfam" id="PF00528">
    <property type="entry name" value="BPD_transp_1"/>
    <property type="match status" value="2"/>
</dbReference>
<comment type="similarity">
    <text evidence="7">Belongs to the binding-protein-dependent transport system permease family.</text>
</comment>
<evidence type="ECO:0000256" key="2">
    <source>
        <dbReference type="ARBA" id="ARBA00022448"/>
    </source>
</evidence>
<dbReference type="PANTHER" id="PTHR30043">
    <property type="entry name" value="PHOSPHONATES TRANSPORT SYSTEM PERMEASE PROTEIN"/>
    <property type="match status" value="1"/>
</dbReference>
<feature type="transmembrane region" description="Helical" evidence="7">
    <location>
        <begin position="85"/>
        <end position="108"/>
    </location>
</feature>
<organism evidence="9 10">
    <name type="scientific">Nocardia vermiculata</name>
    <dbReference type="NCBI Taxonomy" id="257274"/>
    <lineage>
        <taxon>Bacteria</taxon>
        <taxon>Bacillati</taxon>
        <taxon>Actinomycetota</taxon>
        <taxon>Actinomycetes</taxon>
        <taxon>Mycobacteriales</taxon>
        <taxon>Nocardiaceae</taxon>
        <taxon>Nocardia</taxon>
    </lineage>
</organism>
<keyword evidence="3" id="KW-1003">Cell membrane</keyword>
<feature type="transmembrane region" description="Helical" evidence="7">
    <location>
        <begin position="247"/>
        <end position="271"/>
    </location>
</feature>
<feature type="transmembrane region" description="Helical" evidence="7">
    <location>
        <begin position="514"/>
        <end position="533"/>
    </location>
</feature>
<keyword evidence="2 7" id="KW-0813">Transport</keyword>
<dbReference type="PROSITE" id="PS50928">
    <property type="entry name" value="ABC_TM1"/>
    <property type="match status" value="2"/>
</dbReference>
<dbReference type="Gene3D" id="1.10.3720.10">
    <property type="entry name" value="MetI-like"/>
    <property type="match status" value="2"/>
</dbReference>
<dbReference type="EMBL" id="JAAXOP010000005">
    <property type="protein sequence ID" value="NKY50997.1"/>
    <property type="molecule type" value="Genomic_DNA"/>
</dbReference>
<evidence type="ECO:0000256" key="6">
    <source>
        <dbReference type="ARBA" id="ARBA00023136"/>
    </source>
</evidence>
<feature type="domain" description="ABC transmembrane type-1" evidence="8">
    <location>
        <begin position="81"/>
        <end position="264"/>
    </location>
</feature>
<dbReference type="InterPro" id="IPR000515">
    <property type="entry name" value="MetI-like"/>
</dbReference>
<evidence type="ECO:0000256" key="7">
    <source>
        <dbReference type="RuleBase" id="RU363032"/>
    </source>
</evidence>
<dbReference type="PANTHER" id="PTHR30043:SF1">
    <property type="entry name" value="ABC TRANSPORT SYSTEM PERMEASE PROTEIN P69"/>
    <property type="match status" value="1"/>
</dbReference>
<evidence type="ECO:0000256" key="4">
    <source>
        <dbReference type="ARBA" id="ARBA00022692"/>
    </source>
</evidence>
<dbReference type="NCBIfam" id="TIGR01097">
    <property type="entry name" value="PhnE"/>
    <property type="match status" value="2"/>
</dbReference>
<evidence type="ECO:0000259" key="8">
    <source>
        <dbReference type="PROSITE" id="PS50928"/>
    </source>
</evidence>
<accession>A0A846XWJ2</accession>
<evidence type="ECO:0000256" key="1">
    <source>
        <dbReference type="ARBA" id="ARBA00004651"/>
    </source>
</evidence>
<dbReference type="CDD" id="cd06261">
    <property type="entry name" value="TM_PBP2"/>
    <property type="match status" value="1"/>
</dbReference>
<dbReference type="InterPro" id="IPR035906">
    <property type="entry name" value="MetI-like_sf"/>
</dbReference>
<keyword evidence="6 7" id="KW-0472">Membrane</keyword>
<protein>
    <submittedName>
        <fullName evidence="9">Phosphonate ABC transporter, permease protein PhnE</fullName>
    </submittedName>
</protein>
<feature type="transmembrane region" description="Helical" evidence="7">
    <location>
        <begin position="325"/>
        <end position="342"/>
    </location>
</feature>
<sequence length="570" mass="59856">MNSVLLVEPTAPSVPRRPRPRTTTVGAYAALAALLVGGIWSCTELGISFTTLAEGVDNAASFVSRMFPLDFPPVGELLSLTGQTLSIVTLATVLSVALGLPLAIAVASTTSRRRGSAWTARTFVVLMRAVPDLVLAVIFFRLFGLGALPGILAMGLHSIGMVGKLYADAIEQLDHGPMEALRTAGASRRQQIVAGILPLLLPQIVGTALHRFDINLRGSVVLGFVGVGGLGMAMADALTTMDYQRGMALALIVLVLCMVVELISSAARTALLGRSEGHRRGSWGIIDRLADSRVRHPAAAHEPERLRSGKIRVSAPYDGERVRRTVVVTLTAVVLALAFFGAEIDPARFAAGLGNIGDTAPLFWPPSAAGEWETLRDGMLVTVQIGLAATLIGVVLAVPIGSLAARNVAPGARVATCFRSLIVVTRATPELILAIVLIVMMGLGPVPGALALAVGSVGLLGKLVADSLEETDVRVQDALRANGSTRLQVYAAATFRQALPALVAHVLYQLDVNIRAATLLGIVGAGGIGYYLLNANRVLQFQTVTFIVAMILVVILALEAISAWIRRAVS</sequence>
<evidence type="ECO:0000313" key="9">
    <source>
        <dbReference type="EMBL" id="NKY50997.1"/>
    </source>
</evidence>
<evidence type="ECO:0000256" key="5">
    <source>
        <dbReference type="ARBA" id="ARBA00022989"/>
    </source>
</evidence>
<dbReference type="InterPro" id="IPR005769">
    <property type="entry name" value="PhnE/PtxC"/>
</dbReference>
<dbReference type="GO" id="GO:0015416">
    <property type="term" value="F:ABC-type phosphonate transporter activity"/>
    <property type="evidence" value="ECO:0007669"/>
    <property type="project" value="InterPro"/>
</dbReference>
<evidence type="ECO:0000256" key="3">
    <source>
        <dbReference type="ARBA" id="ARBA00022475"/>
    </source>
</evidence>
<gene>
    <name evidence="9" type="primary">phnE</name>
    <name evidence="9" type="ORF">HGA08_12320</name>
</gene>
<feature type="transmembrane region" description="Helical" evidence="7">
    <location>
        <begin position="129"/>
        <end position="156"/>
    </location>
</feature>
<feature type="transmembrane region" description="Helical" evidence="7">
    <location>
        <begin position="192"/>
        <end position="209"/>
    </location>
</feature>
<dbReference type="RefSeq" id="WP_067873965.1">
    <property type="nucleotide sequence ID" value="NZ_JAAXOP010000005.1"/>
</dbReference>
<keyword evidence="5 7" id="KW-1133">Transmembrane helix</keyword>
<keyword evidence="10" id="KW-1185">Reference proteome</keyword>
<feature type="transmembrane region" description="Helical" evidence="7">
    <location>
        <begin position="216"/>
        <end position="235"/>
    </location>
</feature>
<feature type="transmembrane region" description="Helical" evidence="7">
    <location>
        <begin position="385"/>
        <end position="405"/>
    </location>
</feature>
<comment type="caution">
    <text evidence="9">The sequence shown here is derived from an EMBL/GenBank/DDBJ whole genome shotgun (WGS) entry which is preliminary data.</text>
</comment>
<dbReference type="AlphaFoldDB" id="A0A846XWJ2"/>
<name>A0A846XWJ2_9NOCA</name>
<reference evidence="9 10" key="1">
    <citation type="submission" date="2020-04" db="EMBL/GenBank/DDBJ databases">
        <title>MicrobeNet Type strains.</title>
        <authorList>
            <person name="Nicholson A.C."/>
        </authorList>
    </citation>
    <scope>NUCLEOTIDE SEQUENCE [LARGE SCALE GENOMIC DNA]</scope>
    <source>
        <strain evidence="9 10">JCM 12354</strain>
    </source>
</reference>
<dbReference type="GO" id="GO:0005886">
    <property type="term" value="C:plasma membrane"/>
    <property type="evidence" value="ECO:0007669"/>
    <property type="project" value="UniProtKB-SubCell"/>
</dbReference>
<feature type="domain" description="ABC transmembrane type-1" evidence="8">
    <location>
        <begin position="379"/>
        <end position="562"/>
    </location>
</feature>
<comment type="subcellular location">
    <subcellularLocation>
        <location evidence="1 7">Cell membrane</location>
        <topology evidence="1 7">Multi-pass membrane protein</topology>
    </subcellularLocation>
</comment>
<evidence type="ECO:0000313" key="10">
    <source>
        <dbReference type="Proteomes" id="UP000565711"/>
    </source>
</evidence>
<dbReference type="Proteomes" id="UP000565711">
    <property type="component" value="Unassembled WGS sequence"/>
</dbReference>
<feature type="transmembrane region" description="Helical" evidence="7">
    <location>
        <begin position="417"/>
        <end position="443"/>
    </location>
</feature>